<dbReference type="Gene3D" id="3.40.50.10440">
    <property type="entry name" value="Dihydroxyacetone kinase, domain 1"/>
    <property type="match status" value="1"/>
</dbReference>
<evidence type="ECO:0000313" key="2">
    <source>
        <dbReference type="EMBL" id="NYZ20869.1"/>
    </source>
</evidence>
<dbReference type="Proteomes" id="UP000584642">
    <property type="component" value="Unassembled WGS sequence"/>
</dbReference>
<dbReference type="PROSITE" id="PS51481">
    <property type="entry name" value="DHAK"/>
    <property type="match status" value="1"/>
</dbReference>
<protein>
    <submittedName>
        <fullName evidence="2">Dihydroxyacetone kinase subunit DhaK</fullName>
    </submittedName>
</protein>
<keyword evidence="3" id="KW-1185">Reference proteome</keyword>
<proteinExistence type="predicted"/>
<reference evidence="2 3" key="1">
    <citation type="submission" date="2020-05" db="EMBL/GenBank/DDBJ databases">
        <title>Azospirillum oleiclasticum sp. nov, a nitrogen-fixing and heavy crude oil-emulsifying bacterium isolated from the crude oil of Yumen Oilfield.</title>
        <authorList>
            <person name="Wu D."/>
            <person name="Cai M."/>
            <person name="Zhang X."/>
        </authorList>
    </citation>
    <scope>NUCLEOTIDE SEQUENCE [LARGE SCALE GENOMIC DNA]</scope>
    <source>
        <strain evidence="2 3">ROY-1-1-2</strain>
    </source>
</reference>
<dbReference type="InterPro" id="IPR004006">
    <property type="entry name" value="DhaK_dom"/>
</dbReference>
<dbReference type="Gene3D" id="3.30.1180.20">
    <property type="entry name" value="Dihydroxyacetone kinase, domain 2"/>
    <property type="match status" value="1"/>
</dbReference>
<gene>
    <name evidence="2" type="ORF">HND93_14240</name>
</gene>
<sequence>MRKLINSPADYVGEALDGLCAAFDGYARTGRDGRVVVRRGGAERGKVGVVTGGGFGHLPVFAGYVGDGLLSACAVGDVFAGPPADVCADSIRAADGGAGVLCVLGNYGGDRMSFGLACDEVEFDGIVTRTEIVADDVASAPPAEAAKRRGVAGMVFAFKAAGAMADTGAPLDAVAAVARRTAAATRSIGVALGACLIPGAAAPGFGLGEGEMEIGMGIHGEPGIERRPLAAADTVTDAMLDRLLEDTALPAGGRVAVLVNSLGATPLEELLIVYRRAAARLAEAGLEIAHRRVGHYATSMEMAGCSISLCALDPELERLLAGPTGCPFWRS</sequence>
<keyword evidence="2" id="KW-0418">Kinase</keyword>
<organism evidence="2 3">
    <name type="scientific">Azospirillum oleiclasticum</name>
    <dbReference type="NCBI Taxonomy" id="2735135"/>
    <lineage>
        <taxon>Bacteria</taxon>
        <taxon>Pseudomonadati</taxon>
        <taxon>Pseudomonadota</taxon>
        <taxon>Alphaproteobacteria</taxon>
        <taxon>Rhodospirillales</taxon>
        <taxon>Azospirillaceae</taxon>
        <taxon>Azospirillum</taxon>
    </lineage>
</organism>
<accession>A0ABX2TCX2</accession>
<dbReference type="SUPFAM" id="SSF82549">
    <property type="entry name" value="DAK1/DegV-like"/>
    <property type="match status" value="1"/>
</dbReference>
<feature type="domain" description="DhaK" evidence="1">
    <location>
        <begin position="7"/>
        <end position="329"/>
    </location>
</feature>
<dbReference type="Pfam" id="PF02733">
    <property type="entry name" value="Dak1"/>
    <property type="match status" value="1"/>
</dbReference>
<dbReference type="RefSeq" id="WP_180282645.1">
    <property type="nucleotide sequence ID" value="NZ_JABFDB010000009.1"/>
</dbReference>
<comment type="caution">
    <text evidence="2">The sequence shown here is derived from an EMBL/GenBank/DDBJ whole genome shotgun (WGS) entry which is preliminary data.</text>
</comment>
<dbReference type="InterPro" id="IPR050861">
    <property type="entry name" value="Dihydroxyacetone_Kinase"/>
</dbReference>
<dbReference type="EMBL" id="JABFDB010000009">
    <property type="protein sequence ID" value="NYZ20869.1"/>
    <property type="molecule type" value="Genomic_DNA"/>
</dbReference>
<dbReference type="PANTHER" id="PTHR28629">
    <property type="entry name" value="TRIOKINASE/FMN CYCLASE"/>
    <property type="match status" value="1"/>
</dbReference>
<dbReference type="GO" id="GO:0016301">
    <property type="term" value="F:kinase activity"/>
    <property type="evidence" value="ECO:0007669"/>
    <property type="project" value="UniProtKB-KW"/>
</dbReference>
<evidence type="ECO:0000313" key="3">
    <source>
        <dbReference type="Proteomes" id="UP000584642"/>
    </source>
</evidence>
<evidence type="ECO:0000259" key="1">
    <source>
        <dbReference type="PROSITE" id="PS51481"/>
    </source>
</evidence>
<name>A0ABX2TCX2_9PROT</name>
<keyword evidence="2" id="KW-0808">Transferase</keyword>
<dbReference type="PANTHER" id="PTHR28629:SF4">
    <property type="entry name" value="TRIOKINASE_FMN CYCLASE"/>
    <property type="match status" value="1"/>
</dbReference>